<dbReference type="Gene3D" id="3.30.413.10">
    <property type="entry name" value="Sulfite Reductase Hemoprotein, domain 1"/>
    <property type="match status" value="2"/>
</dbReference>
<dbReference type="PANTHER" id="PTHR32439:SF0">
    <property type="entry name" value="FERREDOXIN--NITRITE REDUCTASE, CHLOROPLASTIC"/>
    <property type="match status" value="1"/>
</dbReference>
<protein>
    <submittedName>
        <fullName evidence="10">Ferredoxin-nitrite reductase</fullName>
    </submittedName>
</protein>
<evidence type="ECO:0000256" key="5">
    <source>
        <dbReference type="ARBA" id="ARBA00023002"/>
    </source>
</evidence>
<dbReference type="SUPFAM" id="SSF56014">
    <property type="entry name" value="Nitrite and sulphite reductase 4Fe-4S domain-like"/>
    <property type="match status" value="2"/>
</dbReference>
<dbReference type="Pfam" id="PF01077">
    <property type="entry name" value="NIR_SIR"/>
    <property type="match status" value="2"/>
</dbReference>
<comment type="similarity">
    <text evidence="1">Belongs to the nitrite and sulfite reductase 4Fe-4S domain family.</text>
</comment>
<evidence type="ECO:0000313" key="11">
    <source>
        <dbReference type="Proteomes" id="UP000295188"/>
    </source>
</evidence>
<evidence type="ECO:0000256" key="3">
    <source>
        <dbReference type="ARBA" id="ARBA00022617"/>
    </source>
</evidence>
<dbReference type="EMBL" id="SMAA01000015">
    <property type="protein sequence ID" value="TCS77482.1"/>
    <property type="molecule type" value="Genomic_DNA"/>
</dbReference>
<dbReference type="PRINTS" id="PR00397">
    <property type="entry name" value="SIROHAEM"/>
</dbReference>
<sequence>MSYKAIWTENKKLNAVEKVKLKKDGLDIIDTIVNKYAKTGYDSIDADDMGLFKWAGVYEQKPKNGYFMLRVRMTSGIMRAEQAKVLAEIAEKYGRGIANITTRGSIQFHWLKIEDIPDVFRRLDACGLSSFEACGDCTRSIVGNPLAGIDKEELIDTSSLVREVNDFFLLNRDFSNLPRKYKISISGSVHNAAHAQINDIAFTPASKNIDGKEVLGFHIWLGGGLSSTPHLAKKLNIFAKPTEVLQITKAVCTIFRDNGYRERRTHARLKFLLDDWGVDKFRDKITEITGPLLESGIDKTVSWNAAYYYGIHPQKQQGKTFIGLNIPLGEIKAADLAELASIAETYGDKKLRTTLSQNIIISGIDDERIPSLIKKEIFKRLPVTPKNFLGYTIACTGNEFCNLAIVNTKDTARQIANYLDEKIHLPVPVRIHITGCPNSCGQKHIADISLQGGRVKTENGVEDAFTVWAGGTLDGDGHFAEKLKDLTASSEIKFVLEKILRFYQKNALENEKFTAFVNRIGILPLKNIAES</sequence>
<dbReference type="AlphaFoldDB" id="A0A4V2URF5"/>
<dbReference type="InterPro" id="IPR045854">
    <property type="entry name" value="NO2/SO3_Rdtase_4Fe4S_sf"/>
</dbReference>
<comment type="caution">
    <text evidence="10">The sequence shown here is derived from an EMBL/GenBank/DDBJ whole genome shotgun (WGS) entry which is preliminary data.</text>
</comment>
<dbReference type="GO" id="GO:0051539">
    <property type="term" value="F:4 iron, 4 sulfur cluster binding"/>
    <property type="evidence" value="ECO:0007669"/>
    <property type="project" value="UniProtKB-KW"/>
</dbReference>
<dbReference type="InterPro" id="IPR006066">
    <property type="entry name" value="NO2/SO3_Rdtase_FeS/sirohaem_BS"/>
</dbReference>
<gene>
    <name evidence="10" type="ORF">EDC37_11525</name>
</gene>
<dbReference type="OrthoDB" id="9803707at2"/>
<evidence type="ECO:0000259" key="9">
    <source>
        <dbReference type="Pfam" id="PF03460"/>
    </source>
</evidence>
<accession>A0A4V2URF5</accession>
<evidence type="ECO:0000259" key="8">
    <source>
        <dbReference type="Pfam" id="PF01077"/>
    </source>
</evidence>
<organism evidence="10 11">
    <name type="scientific">Pectinatus cerevisiiphilus</name>
    <dbReference type="NCBI Taxonomy" id="86956"/>
    <lineage>
        <taxon>Bacteria</taxon>
        <taxon>Bacillati</taxon>
        <taxon>Bacillota</taxon>
        <taxon>Negativicutes</taxon>
        <taxon>Selenomonadales</taxon>
        <taxon>Selenomonadaceae</taxon>
        <taxon>Pectinatus</taxon>
    </lineage>
</organism>
<keyword evidence="2" id="KW-0004">4Fe-4S</keyword>
<dbReference type="Gene3D" id="3.90.480.20">
    <property type="match status" value="1"/>
</dbReference>
<dbReference type="GO" id="GO:0020037">
    <property type="term" value="F:heme binding"/>
    <property type="evidence" value="ECO:0007669"/>
    <property type="project" value="InterPro"/>
</dbReference>
<dbReference type="InterPro" id="IPR006067">
    <property type="entry name" value="NO2/SO3_Rdtase_4Fe4S_dom"/>
</dbReference>
<dbReference type="PANTHER" id="PTHR32439">
    <property type="entry name" value="FERREDOXIN--NITRITE REDUCTASE, CHLOROPLASTIC"/>
    <property type="match status" value="1"/>
</dbReference>
<evidence type="ECO:0000313" key="10">
    <source>
        <dbReference type="EMBL" id="TCS77482.1"/>
    </source>
</evidence>
<name>A0A4V2URF5_9FIRM</name>
<evidence type="ECO:0000256" key="2">
    <source>
        <dbReference type="ARBA" id="ARBA00022485"/>
    </source>
</evidence>
<dbReference type="Proteomes" id="UP000295188">
    <property type="component" value="Unassembled WGS sequence"/>
</dbReference>
<keyword evidence="5" id="KW-0560">Oxidoreductase</keyword>
<feature type="domain" description="Nitrite/sulphite reductase 4Fe-4S" evidence="8">
    <location>
        <begin position="393"/>
        <end position="527"/>
    </location>
</feature>
<dbReference type="GO" id="GO:0046872">
    <property type="term" value="F:metal ion binding"/>
    <property type="evidence" value="ECO:0007669"/>
    <property type="project" value="UniProtKB-KW"/>
</dbReference>
<keyword evidence="7" id="KW-0411">Iron-sulfur</keyword>
<proteinExistence type="inferred from homology"/>
<feature type="domain" description="Nitrite/sulphite reductase 4Fe-4S" evidence="8">
    <location>
        <begin position="134"/>
        <end position="287"/>
    </location>
</feature>
<feature type="domain" description="Nitrite/Sulfite reductase ferredoxin-like" evidence="9">
    <location>
        <begin position="312"/>
        <end position="374"/>
    </location>
</feature>
<dbReference type="Pfam" id="PF03460">
    <property type="entry name" value="NIR_SIR_ferr"/>
    <property type="match status" value="2"/>
</dbReference>
<reference evidence="10 11" key="1">
    <citation type="submission" date="2019-03" db="EMBL/GenBank/DDBJ databases">
        <title>Genomic Encyclopedia of Type Strains, Phase IV (KMG-IV): sequencing the most valuable type-strain genomes for metagenomic binning, comparative biology and taxonomic classification.</title>
        <authorList>
            <person name="Goeker M."/>
        </authorList>
    </citation>
    <scope>NUCLEOTIDE SEQUENCE [LARGE SCALE GENOMIC DNA]</scope>
    <source>
        <strain evidence="10 11">DSM 20467</strain>
    </source>
</reference>
<dbReference type="InterPro" id="IPR036136">
    <property type="entry name" value="Nit/Sulf_reduc_fer-like_dom_sf"/>
</dbReference>
<evidence type="ECO:0000256" key="1">
    <source>
        <dbReference type="ARBA" id="ARBA00010429"/>
    </source>
</evidence>
<keyword evidence="4" id="KW-0479">Metal-binding</keyword>
<dbReference type="GO" id="GO:0016491">
    <property type="term" value="F:oxidoreductase activity"/>
    <property type="evidence" value="ECO:0007669"/>
    <property type="project" value="UniProtKB-KW"/>
</dbReference>
<dbReference type="RefSeq" id="WP_132550801.1">
    <property type="nucleotide sequence ID" value="NZ_SMAA01000015.1"/>
</dbReference>
<dbReference type="InterPro" id="IPR005117">
    <property type="entry name" value="NiRdtase/SiRdtase_haem-b_fer"/>
</dbReference>
<dbReference type="SUPFAM" id="SSF55124">
    <property type="entry name" value="Nitrite/Sulfite reductase N-terminal domain-like"/>
    <property type="match status" value="2"/>
</dbReference>
<dbReference type="InterPro" id="IPR051329">
    <property type="entry name" value="NIR_SIR_4Fe-4S"/>
</dbReference>
<keyword evidence="3" id="KW-0349">Heme</keyword>
<evidence type="ECO:0000256" key="7">
    <source>
        <dbReference type="ARBA" id="ARBA00023014"/>
    </source>
</evidence>
<evidence type="ECO:0000256" key="6">
    <source>
        <dbReference type="ARBA" id="ARBA00023004"/>
    </source>
</evidence>
<keyword evidence="11" id="KW-1185">Reference proteome</keyword>
<feature type="domain" description="Nitrite/Sulfite reductase ferredoxin-like" evidence="9">
    <location>
        <begin position="58"/>
        <end position="125"/>
    </location>
</feature>
<keyword evidence="6" id="KW-0408">Iron</keyword>
<evidence type="ECO:0000256" key="4">
    <source>
        <dbReference type="ARBA" id="ARBA00022723"/>
    </source>
</evidence>